<dbReference type="SUPFAM" id="SSF48576">
    <property type="entry name" value="Terpenoid synthases"/>
    <property type="match status" value="1"/>
</dbReference>
<accession>A0A0F4YNR1</accession>
<evidence type="ECO:0000313" key="2">
    <source>
        <dbReference type="Proteomes" id="UP000053958"/>
    </source>
</evidence>
<name>A0A0F4YNR1_RASE3</name>
<evidence type="ECO:0000313" key="1">
    <source>
        <dbReference type="EMBL" id="KKA19496.1"/>
    </source>
</evidence>
<gene>
    <name evidence="1" type="ORF">T310_6521</name>
</gene>
<protein>
    <submittedName>
        <fullName evidence="1">Uncharacterized protein</fullName>
    </submittedName>
</protein>
<dbReference type="RefSeq" id="XP_013326108.1">
    <property type="nucleotide sequence ID" value="XM_013470654.1"/>
</dbReference>
<dbReference type="EMBL" id="LASV01000343">
    <property type="protein sequence ID" value="KKA19496.1"/>
    <property type="molecule type" value="Genomic_DNA"/>
</dbReference>
<dbReference type="Gene3D" id="1.10.600.10">
    <property type="entry name" value="Farnesyl Diphosphate Synthase"/>
    <property type="match status" value="1"/>
</dbReference>
<comment type="caution">
    <text evidence="1">The sequence shown here is derived from an EMBL/GenBank/DDBJ whole genome shotgun (WGS) entry which is preliminary data.</text>
</comment>
<dbReference type="GeneID" id="25318822"/>
<dbReference type="STRING" id="1408163.A0A0F4YNR1"/>
<feature type="non-terminal residue" evidence="1">
    <location>
        <position position="1"/>
    </location>
</feature>
<keyword evidence="2" id="KW-1185">Reference proteome</keyword>
<organism evidence="1 2">
    <name type="scientific">Rasamsonia emersonii (strain ATCC 16479 / CBS 393.64 / IMI 116815)</name>
    <dbReference type="NCBI Taxonomy" id="1408163"/>
    <lineage>
        <taxon>Eukaryota</taxon>
        <taxon>Fungi</taxon>
        <taxon>Dikarya</taxon>
        <taxon>Ascomycota</taxon>
        <taxon>Pezizomycotina</taxon>
        <taxon>Eurotiomycetes</taxon>
        <taxon>Eurotiomycetidae</taxon>
        <taxon>Eurotiales</taxon>
        <taxon>Trichocomaceae</taxon>
        <taxon>Rasamsonia</taxon>
    </lineage>
</organism>
<proteinExistence type="predicted"/>
<dbReference type="AlphaFoldDB" id="A0A0F4YNR1"/>
<reference evidence="1 2" key="1">
    <citation type="submission" date="2015-04" db="EMBL/GenBank/DDBJ databases">
        <authorList>
            <person name="Heijne W.H."/>
            <person name="Fedorova N.D."/>
            <person name="Nierman W.C."/>
            <person name="Vollebregt A.W."/>
            <person name="Zhao Z."/>
            <person name="Wu L."/>
            <person name="Kumar M."/>
            <person name="Stam H."/>
            <person name="van den Berg M.A."/>
            <person name="Pel H.J."/>
        </authorList>
    </citation>
    <scope>NUCLEOTIDE SEQUENCE [LARGE SCALE GENOMIC DNA]</scope>
    <source>
        <strain evidence="1 2">CBS 393.64</strain>
    </source>
</reference>
<dbReference type="OrthoDB" id="2998174at2759"/>
<sequence length="270" mass="30405">LANCFTYRQEMINRGTRGCCPQHKARVKVNRGKFPSQPASSLGHPHPFILANPSRLETSSTITHPFASHECRLCMAEATALALSADDYFLPSAVREELPHVQSRIWQGLEPREKWCAMWVDMIKKFTELYGARNPLIGSLGASGWANYLDGWCLEDSLSILSSKSSGKTQLSAALYDCPAEEFPYYWRSITGAALPYAVAIFKQTRGTELPYRLWMPYVQDVTALINLFNDVLSYTKELLRDEQANYATLTTRTKRSAGFRSRFRSGGSL</sequence>
<dbReference type="Proteomes" id="UP000053958">
    <property type="component" value="Unassembled WGS sequence"/>
</dbReference>
<dbReference type="InterPro" id="IPR008949">
    <property type="entry name" value="Isoprenoid_synthase_dom_sf"/>
</dbReference>